<dbReference type="STRING" id="1745343.A0A2J6QJF5"/>
<evidence type="ECO:0000256" key="1">
    <source>
        <dbReference type="SAM" id="SignalP"/>
    </source>
</evidence>
<accession>A0A2J6QJF5</accession>
<name>A0A2J6QJF5_9HELO</name>
<evidence type="ECO:0008006" key="4">
    <source>
        <dbReference type="Google" id="ProtNLM"/>
    </source>
</evidence>
<dbReference type="Proteomes" id="UP000235672">
    <property type="component" value="Unassembled WGS sequence"/>
</dbReference>
<gene>
    <name evidence="2" type="ORF">NA56DRAFT_698569</name>
</gene>
<dbReference type="PANTHER" id="PTHR33112:SF8">
    <property type="entry name" value="HETEROKARYON INCOMPATIBILITY DOMAIN-CONTAINING PROTEIN"/>
    <property type="match status" value="1"/>
</dbReference>
<dbReference type="AlphaFoldDB" id="A0A2J6QJF5"/>
<evidence type="ECO:0000313" key="2">
    <source>
        <dbReference type="EMBL" id="PMD26388.1"/>
    </source>
</evidence>
<reference evidence="2 3" key="1">
    <citation type="submission" date="2016-05" db="EMBL/GenBank/DDBJ databases">
        <title>A degradative enzymes factory behind the ericoid mycorrhizal symbiosis.</title>
        <authorList>
            <consortium name="DOE Joint Genome Institute"/>
            <person name="Martino E."/>
            <person name="Morin E."/>
            <person name="Grelet G."/>
            <person name="Kuo A."/>
            <person name="Kohler A."/>
            <person name="Daghino S."/>
            <person name="Barry K."/>
            <person name="Choi C."/>
            <person name="Cichocki N."/>
            <person name="Clum A."/>
            <person name="Copeland A."/>
            <person name="Hainaut M."/>
            <person name="Haridas S."/>
            <person name="Labutti K."/>
            <person name="Lindquist E."/>
            <person name="Lipzen A."/>
            <person name="Khouja H.-R."/>
            <person name="Murat C."/>
            <person name="Ohm R."/>
            <person name="Olson A."/>
            <person name="Spatafora J."/>
            <person name="Veneault-Fourrey C."/>
            <person name="Henrissat B."/>
            <person name="Grigoriev I."/>
            <person name="Martin F."/>
            <person name="Perotto S."/>
        </authorList>
    </citation>
    <scope>NUCLEOTIDE SEQUENCE [LARGE SCALE GENOMIC DNA]</scope>
    <source>
        <strain evidence="2 3">UAMH 7357</strain>
    </source>
</reference>
<dbReference type="PANTHER" id="PTHR33112">
    <property type="entry name" value="DOMAIN PROTEIN, PUTATIVE-RELATED"/>
    <property type="match status" value="1"/>
</dbReference>
<sequence>MACSILTALARLELVLAATDCYDNPLDVFDIASNWLSNCSERYELCKSSKGMLPTRLISIAGEYPRLLLSAECSERPRYATLSHSWGSHDVIKLLSENLDSYMEALPVGRLPATFNHAIEITRKQIGKKSSALMSSLYGGSAISIAASSARDSTHGRFLKLPHFNGGLRARITDGGRKRVQDFRRKEVYNLSTFDAHLRTRAWALQEKILPARTIHFGDRGAFWECRTNITSEYLPDGFLNKLPALSGVANLGIMRQAISILRGCGGFRLRNSYAGAASVDGRVTLQGRNRETKYVHVLNASTTPYADDPFGQATARVIRLACSSMAAGHLVSWKKSNEKGFNILLHAKKEEKELPIRIDCLDDGQQEDSGEVYLLSIISGKIGAAAGLEEKDRLYELLITGTVLRLTDFAEGEFSRIESFHFYKNKAMWTGIAEIADESYEPFLKVMEEQGITTAEAACAEIISSPEHPDKRCVITLI</sequence>
<keyword evidence="3" id="KW-1185">Reference proteome</keyword>
<protein>
    <recommendedName>
        <fullName evidence="4">Heterokaryon incompatibility domain-containing protein</fullName>
    </recommendedName>
</protein>
<organism evidence="2 3">
    <name type="scientific">Hyaloscypha hepaticicola</name>
    <dbReference type="NCBI Taxonomy" id="2082293"/>
    <lineage>
        <taxon>Eukaryota</taxon>
        <taxon>Fungi</taxon>
        <taxon>Dikarya</taxon>
        <taxon>Ascomycota</taxon>
        <taxon>Pezizomycotina</taxon>
        <taxon>Leotiomycetes</taxon>
        <taxon>Helotiales</taxon>
        <taxon>Hyaloscyphaceae</taxon>
        <taxon>Hyaloscypha</taxon>
    </lineage>
</organism>
<evidence type="ECO:0000313" key="3">
    <source>
        <dbReference type="Proteomes" id="UP000235672"/>
    </source>
</evidence>
<dbReference type="OrthoDB" id="3486565at2759"/>
<feature type="signal peptide" evidence="1">
    <location>
        <begin position="1"/>
        <end position="17"/>
    </location>
</feature>
<keyword evidence="1" id="KW-0732">Signal</keyword>
<feature type="chain" id="PRO_5014460997" description="Heterokaryon incompatibility domain-containing protein" evidence="1">
    <location>
        <begin position="18"/>
        <end position="479"/>
    </location>
</feature>
<proteinExistence type="predicted"/>
<dbReference type="EMBL" id="KZ613468">
    <property type="protein sequence ID" value="PMD26388.1"/>
    <property type="molecule type" value="Genomic_DNA"/>
</dbReference>